<dbReference type="Proteomes" id="UP000324222">
    <property type="component" value="Unassembled WGS sequence"/>
</dbReference>
<accession>A0A5B7K2E9</accession>
<protein>
    <submittedName>
        <fullName evidence="1">Uncharacterized protein</fullName>
    </submittedName>
</protein>
<sequence>MGAAVVQWKYACFGVRGVSKRTDSNLVHGPSTMAVFYLVNPSCLIESRAPWDILAPLNPPFYSTYLLCLCSAQFPSLNELP</sequence>
<dbReference type="AlphaFoldDB" id="A0A5B7K2E9"/>
<reference evidence="1 2" key="1">
    <citation type="submission" date="2019-05" db="EMBL/GenBank/DDBJ databases">
        <title>Another draft genome of Portunus trituberculatus and its Hox gene families provides insights of decapod evolution.</title>
        <authorList>
            <person name="Jeong J.-H."/>
            <person name="Song I."/>
            <person name="Kim S."/>
            <person name="Choi T."/>
            <person name="Kim D."/>
            <person name="Ryu S."/>
            <person name="Kim W."/>
        </authorList>
    </citation>
    <scope>NUCLEOTIDE SEQUENCE [LARGE SCALE GENOMIC DNA]</scope>
    <source>
        <tissue evidence="1">Muscle</tissue>
    </source>
</reference>
<organism evidence="1 2">
    <name type="scientific">Portunus trituberculatus</name>
    <name type="common">Swimming crab</name>
    <name type="synonym">Neptunus trituberculatus</name>
    <dbReference type="NCBI Taxonomy" id="210409"/>
    <lineage>
        <taxon>Eukaryota</taxon>
        <taxon>Metazoa</taxon>
        <taxon>Ecdysozoa</taxon>
        <taxon>Arthropoda</taxon>
        <taxon>Crustacea</taxon>
        <taxon>Multicrustacea</taxon>
        <taxon>Malacostraca</taxon>
        <taxon>Eumalacostraca</taxon>
        <taxon>Eucarida</taxon>
        <taxon>Decapoda</taxon>
        <taxon>Pleocyemata</taxon>
        <taxon>Brachyura</taxon>
        <taxon>Eubrachyura</taxon>
        <taxon>Portunoidea</taxon>
        <taxon>Portunidae</taxon>
        <taxon>Portuninae</taxon>
        <taxon>Portunus</taxon>
    </lineage>
</organism>
<keyword evidence="2" id="KW-1185">Reference proteome</keyword>
<evidence type="ECO:0000313" key="1">
    <source>
        <dbReference type="EMBL" id="MPD03271.1"/>
    </source>
</evidence>
<name>A0A5B7K2E9_PORTR</name>
<dbReference type="EMBL" id="VSRR010135451">
    <property type="protein sequence ID" value="MPD03271.1"/>
    <property type="molecule type" value="Genomic_DNA"/>
</dbReference>
<gene>
    <name evidence="1" type="ORF">E2C01_098899</name>
</gene>
<evidence type="ECO:0000313" key="2">
    <source>
        <dbReference type="Proteomes" id="UP000324222"/>
    </source>
</evidence>
<proteinExistence type="predicted"/>
<comment type="caution">
    <text evidence="1">The sequence shown here is derived from an EMBL/GenBank/DDBJ whole genome shotgun (WGS) entry which is preliminary data.</text>
</comment>